<dbReference type="Pfam" id="PF04339">
    <property type="entry name" value="FemAB_like"/>
    <property type="match status" value="1"/>
</dbReference>
<proteinExistence type="predicted"/>
<accession>A0ABT0SFA0</accession>
<protein>
    <submittedName>
        <fullName evidence="1">GNAT family N-acetyltransferase</fullName>
    </submittedName>
</protein>
<evidence type="ECO:0000313" key="1">
    <source>
        <dbReference type="EMBL" id="MCL7714003.1"/>
    </source>
</evidence>
<dbReference type="Gene3D" id="3.40.630.30">
    <property type="match status" value="1"/>
</dbReference>
<keyword evidence="2" id="KW-1185">Reference proteome</keyword>
<reference evidence="1 2" key="1">
    <citation type="submission" date="2021-08" db="EMBL/GenBank/DDBJ databases">
        <title>Novel members of of the genus Stenotrophomonas from differernt environment.</title>
        <authorList>
            <person name="Deng Y."/>
        </authorList>
    </citation>
    <scope>NUCLEOTIDE SEQUENCE [LARGE SCALE GENOMIC DNA]</scope>
    <source>
        <strain evidence="1 2">CPCC 101365</strain>
    </source>
</reference>
<dbReference type="EMBL" id="JAIKTS010000001">
    <property type="protein sequence ID" value="MCL7714003.1"/>
    <property type="molecule type" value="Genomic_DNA"/>
</dbReference>
<dbReference type="InterPro" id="IPR016181">
    <property type="entry name" value="Acyl_CoA_acyltransferase"/>
</dbReference>
<comment type="caution">
    <text evidence="1">The sequence shown here is derived from an EMBL/GenBank/DDBJ whole genome shotgun (WGS) entry which is preliminary data.</text>
</comment>
<sequence length="350" mass="39800">MSCRYATALEPGALLRQFVAHPPQDFEAALSVSEVPVFLADYDLTTTLDEALAQRLRSLPGYPRWRHWLRWTTRFIGCTATEYLPVPYQAEPQALVEALVQRHGRDARLLIAKDLALASPLLGVRENRQAAAFAEALAQNGFVLLEGMPLAWVAIDFGSLDEYLSRLSASRRKDIRRKLRARDALEIRCLETGDAWFDDAAVRGCHALYLNVHAQSQVHFDLLTEAYLKALLQDRDSSGRMFLYFEDDTLIGWNLCYLFEGKLVDKYVGFLYPQARERNLYFVSWMHNLQYALDHGLGHYVAGWTDSRIKRYLGASFTPTRHAVRARNPLLRALLHRCAHLFQGEADGGG</sequence>
<evidence type="ECO:0000313" key="2">
    <source>
        <dbReference type="Proteomes" id="UP001431235"/>
    </source>
</evidence>
<organism evidence="1 2">
    <name type="scientific">Stenotrophomonas mori</name>
    <dbReference type="NCBI Taxonomy" id="2871096"/>
    <lineage>
        <taxon>Bacteria</taxon>
        <taxon>Pseudomonadati</taxon>
        <taxon>Pseudomonadota</taxon>
        <taxon>Gammaproteobacteria</taxon>
        <taxon>Lysobacterales</taxon>
        <taxon>Lysobacteraceae</taxon>
        <taxon>Stenotrophomonas</taxon>
    </lineage>
</organism>
<gene>
    <name evidence="1" type="ORF">K5L01_04940</name>
</gene>
<dbReference type="InterPro" id="IPR007434">
    <property type="entry name" value="FemAB-like"/>
</dbReference>
<dbReference type="RefSeq" id="WP_250062451.1">
    <property type="nucleotide sequence ID" value="NZ_JAIKTS010000001.1"/>
</dbReference>
<dbReference type="Proteomes" id="UP001431235">
    <property type="component" value="Unassembled WGS sequence"/>
</dbReference>
<name>A0ABT0SFA0_9GAMM</name>
<dbReference type="SUPFAM" id="SSF55729">
    <property type="entry name" value="Acyl-CoA N-acyltransferases (Nat)"/>
    <property type="match status" value="1"/>
</dbReference>